<gene>
    <name evidence="2" type="ORF">BN1211_3431</name>
</gene>
<feature type="domain" description="SCA7" evidence="1">
    <location>
        <begin position="214"/>
        <end position="258"/>
    </location>
</feature>
<accession>A0A0H5C4N5</accession>
<sequence length="357" mass="41153">MATAVSDDRLQIEWNPSNVAVHIWVIPSVATDYKMTLVEFHTVEEQEVACSLRLGAEEQGVSKLPFDLNDYCTFELNEDFINSSATFVNGYRGESGYSTYCEYGQHDSLSSQLRVEIENQLDNDYSYHYTEPPTPNCVNEQEYDIYFEDVNVLDDDPGQLDANSTDDDQYNYAQALDCLPPVSFPDFLTAALTSDRQYANQTNGFKIFDISHRDFQCAVITRQGTPCKNRVTCSFHNSTDKSLIPRSDSLEHLMRNYKYLQELHQTAYEGTRLKKRPLEQDSTIMRNEQMKRHNSYSNQGSGVQPRVTESVVETFITALHGKLQQVKEDEDERLCEFHYKLELKNFAIVEYYKGQLL</sequence>
<dbReference type="EMBL" id="CDQK01000004">
    <property type="protein sequence ID" value="CEP22956.1"/>
    <property type="molecule type" value="Genomic_DNA"/>
</dbReference>
<dbReference type="Pfam" id="PF08313">
    <property type="entry name" value="SCA7"/>
    <property type="match status" value="1"/>
</dbReference>
<protein>
    <recommendedName>
        <fullName evidence="1">SCA7 domain-containing protein</fullName>
    </recommendedName>
</protein>
<evidence type="ECO:0000313" key="2">
    <source>
        <dbReference type="EMBL" id="CEP22956.1"/>
    </source>
</evidence>
<proteinExistence type="predicted"/>
<reference evidence="3" key="1">
    <citation type="journal article" date="2015" name="J. Biotechnol.">
        <title>The structure of the Cyberlindnera jadinii genome and its relation to Candida utilis analyzed by the occurrence of single nucleotide polymorphisms.</title>
        <authorList>
            <person name="Rupp O."/>
            <person name="Brinkrolf K."/>
            <person name="Buerth C."/>
            <person name="Kunigo M."/>
            <person name="Schneider J."/>
            <person name="Jaenicke S."/>
            <person name="Goesmann A."/>
            <person name="Puehler A."/>
            <person name="Jaeger K.-E."/>
            <person name="Ernst J.F."/>
        </authorList>
    </citation>
    <scope>NUCLEOTIDE SEQUENCE [LARGE SCALE GENOMIC DNA]</scope>
    <source>
        <strain evidence="3">ATCC 18201 / CBS 1600 / BCRC 20928 / JCM 3617 / NBRC 0987 / NRRL Y-1542</strain>
    </source>
</reference>
<evidence type="ECO:0000313" key="3">
    <source>
        <dbReference type="Proteomes" id="UP000038830"/>
    </source>
</evidence>
<dbReference type="AlphaFoldDB" id="A0A0H5C4N5"/>
<dbReference type="InterPro" id="IPR013243">
    <property type="entry name" value="SCA7_dom"/>
</dbReference>
<name>A0A0H5C4N5_CYBJN</name>
<organism evidence="2 3">
    <name type="scientific">Cyberlindnera jadinii (strain ATCC 18201 / CBS 1600 / BCRC 20928 / JCM 3617 / NBRC 0987 / NRRL Y-1542)</name>
    <name type="common">Torula yeast</name>
    <name type="synonym">Candida utilis</name>
    <dbReference type="NCBI Taxonomy" id="983966"/>
    <lineage>
        <taxon>Eukaryota</taxon>
        <taxon>Fungi</taxon>
        <taxon>Dikarya</taxon>
        <taxon>Ascomycota</taxon>
        <taxon>Saccharomycotina</taxon>
        <taxon>Saccharomycetes</taxon>
        <taxon>Phaffomycetales</taxon>
        <taxon>Phaffomycetaceae</taxon>
        <taxon>Cyberlindnera</taxon>
    </lineage>
</organism>
<evidence type="ECO:0000259" key="1">
    <source>
        <dbReference type="Pfam" id="PF08313"/>
    </source>
</evidence>
<dbReference type="Proteomes" id="UP000038830">
    <property type="component" value="Unassembled WGS sequence"/>
</dbReference>